<dbReference type="EMBL" id="CAJPDT010000072">
    <property type="protein sequence ID" value="CAF9933751.1"/>
    <property type="molecule type" value="Genomic_DNA"/>
</dbReference>
<dbReference type="Proteomes" id="UP000664534">
    <property type="component" value="Unassembled WGS sequence"/>
</dbReference>
<evidence type="ECO:0000256" key="1">
    <source>
        <dbReference type="SAM" id="MobiDB-lite"/>
    </source>
</evidence>
<evidence type="ECO:0000313" key="2">
    <source>
        <dbReference type="EMBL" id="CAF9933751.1"/>
    </source>
</evidence>
<sequence>MPSTRTYQPILRSFNNASVAMPSHATASRIPTPVARVPIAIARSIPRPVNSLSVARKYTPTVQRARPSTTVTSMASSFAAMSISNTANQAIASPSAPKPISPLPCVAVPRSKLASDRIQARRQRVIANLQAPKKRATAPASIPQSSSMPSRALPPPVIAPVSILKSRTKPSRVIPPPLAHAPPSTLVSSWRPRPSFEPRQRRGMMPYCQGRPCTVDENGNNVRGDYQPQSYFGIKCTCHGGNIPIELWIRPHLWETTPAEADVDPKRRRIVRFADNPVRSTRTFRPWYNEAWSPPERSQDDATEAEDDAAIRAMDNPPAVAAITNPLPSSSNFESTWQALMDEGFPDDDVYF</sequence>
<dbReference type="OrthoDB" id="5387321at2759"/>
<feature type="region of interest" description="Disordered" evidence="1">
    <location>
        <begin position="131"/>
        <end position="154"/>
    </location>
</feature>
<dbReference type="AlphaFoldDB" id="A0A8H3FZZ8"/>
<protein>
    <submittedName>
        <fullName evidence="2">Uncharacterized protein</fullName>
    </submittedName>
</protein>
<feature type="region of interest" description="Disordered" evidence="1">
    <location>
        <begin position="172"/>
        <end position="203"/>
    </location>
</feature>
<evidence type="ECO:0000313" key="3">
    <source>
        <dbReference type="Proteomes" id="UP000664534"/>
    </source>
</evidence>
<reference evidence="2" key="1">
    <citation type="submission" date="2021-03" db="EMBL/GenBank/DDBJ databases">
        <authorList>
            <person name="Tagirdzhanova G."/>
        </authorList>
    </citation>
    <scope>NUCLEOTIDE SEQUENCE</scope>
</reference>
<organism evidence="2 3">
    <name type="scientific">Imshaugia aleurites</name>
    <dbReference type="NCBI Taxonomy" id="172621"/>
    <lineage>
        <taxon>Eukaryota</taxon>
        <taxon>Fungi</taxon>
        <taxon>Dikarya</taxon>
        <taxon>Ascomycota</taxon>
        <taxon>Pezizomycotina</taxon>
        <taxon>Lecanoromycetes</taxon>
        <taxon>OSLEUM clade</taxon>
        <taxon>Lecanoromycetidae</taxon>
        <taxon>Lecanorales</taxon>
        <taxon>Lecanorineae</taxon>
        <taxon>Parmeliaceae</taxon>
        <taxon>Imshaugia</taxon>
    </lineage>
</organism>
<proteinExistence type="predicted"/>
<name>A0A8H3FZZ8_9LECA</name>
<keyword evidence="3" id="KW-1185">Reference proteome</keyword>
<feature type="region of interest" description="Disordered" evidence="1">
    <location>
        <begin position="312"/>
        <end position="333"/>
    </location>
</feature>
<comment type="caution">
    <text evidence="2">The sequence shown here is derived from an EMBL/GenBank/DDBJ whole genome shotgun (WGS) entry which is preliminary data.</text>
</comment>
<gene>
    <name evidence="2" type="ORF">IMSHALPRED_009464</name>
</gene>
<accession>A0A8H3FZZ8</accession>